<dbReference type="Proteomes" id="UP000179536">
    <property type="component" value="Unassembled WGS sequence"/>
</dbReference>
<dbReference type="AlphaFoldDB" id="A0ABD6HDC2"/>
<keyword evidence="1" id="KW-1133">Transmembrane helix</keyword>
<feature type="transmembrane region" description="Helical" evidence="1">
    <location>
        <begin position="36"/>
        <end position="61"/>
    </location>
</feature>
<gene>
    <name evidence="4" type="ORF">BBK91_020415</name>
    <name evidence="3" type="ORF">BBL17_022850</name>
</gene>
<dbReference type="Pfam" id="PF12158">
    <property type="entry name" value="DUF3592"/>
    <property type="match status" value="1"/>
</dbReference>
<evidence type="ECO:0000313" key="4">
    <source>
        <dbReference type="EMBL" id="MUP12226.1"/>
    </source>
</evidence>
<sequence length="266" mass="29395">MRRNFCAARGLNFQPPYLVSIMPVLFARGDFSVNKIIKLVGAFLFVFGLAFVATGAGIAYFDRQFYASGSKAKGVVVDLARKSDNDHDGTTYAAIVRFTDARGQQQEMADHVSSNPPRFSRGDTVDVYYDPQSPSNARIDDAFGRYFLPGMFAGMGTLFAVIGGAIIVVVFLQKRRNTWLMRFGRPVDADFLHVFLDQGIEINGANPFRVVAQGPDPVNGTLRRYQSGPIWVDPSAQLQGRKLRVLVDPSKPERHMIDLAGVVNDP</sequence>
<evidence type="ECO:0000313" key="6">
    <source>
        <dbReference type="Proteomes" id="UP000179536"/>
    </source>
</evidence>
<keyword evidence="1" id="KW-0812">Transmembrane</keyword>
<comment type="caution">
    <text evidence="4">The sequence shown here is derived from an EMBL/GenBank/DDBJ whole genome shotgun (WGS) entry which is preliminary data.</text>
</comment>
<evidence type="ECO:0000256" key="1">
    <source>
        <dbReference type="SAM" id="Phobius"/>
    </source>
</evidence>
<dbReference type="InterPro" id="IPR021994">
    <property type="entry name" value="DUF3592"/>
</dbReference>
<reference evidence="5 6" key="1">
    <citation type="submission" date="2019-11" db="EMBL/GenBank/DDBJ databases">
        <title>Whole-genome sequencing of Allorhizobium vitis.</title>
        <authorList>
            <person name="Gan H.M."/>
            <person name="Savka M.A."/>
        </authorList>
    </citation>
    <scope>NUCLEOTIDE SEQUENCE [LARGE SCALE GENOMIC DNA]</scope>
    <source>
        <strain evidence="4 6">RF2/1</strain>
        <strain evidence="3 5">T1/7</strain>
    </source>
</reference>
<feature type="transmembrane region" description="Helical" evidence="1">
    <location>
        <begin position="146"/>
        <end position="172"/>
    </location>
</feature>
<feature type="domain" description="DUF3592" evidence="2">
    <location>
        <begin position="73"/>
        <end position="141"/>
    </location>
</feature>
<evidence type="ECO:0000313" key="5">
    <source>
        <dbReference type="Proteomes" id="UP000179454"/>
    </source>
</evidence>
<dbReference type="Proteomes" id="UP000179454">
    <property type="component" value="Unassembled WGS sequence"/>
</dbReference>
<dbReference type="EMBL" id="MBFE02000021">
    <property type="protein sequence ID" value="MUO44625.1"/>
    <property type="molecule type" value="Genomic_DNA"/>
</dbReference>
<protein>
    <submittedName>
        <fullName evidence="4">DUF3592 domain-containing protein</fullName>
    </submittedName>
</protein>
<evidence type="ECO:0000313" key="3">
    <source>
        <dbReference type="EMBL" id="MUO44625.1"/>
    </source>
</evidence>
<name>A0ABD6HDC2_AGRVI</name>
<keyword evidence="5" id="KW-1185">Reference proteome</keyword>
<accession>A0ABD6HDC2</accession>
<keyword evidence="1" id="KW-0472">Membrane</keyword>
<dbReference type="EMBL" id="MBFA02000015">
    <property type="protein sequence ID" value="MUP12226.1"/>
    <property type="molecule type" value="Genomic_DNA"/>
</dbReference>
<proteinExistence type="predicted"/>
<organism evidence="4 6">
    <name type="scientific">Agrobacterium vitis</name>
    <name type="common">Rhizobium vitis</name>
    <dbReference type="NCBI Taxonomy" id="373"/>
    <lineage>
        <taxon>Bacteria</taxon>
        <taxon>Pseudomonadati</taxon>
        <taxon>Pseudomonadota</taxon>
        <taxon>Alphaproteobacteria</taxon>
        <taxon>Hyphomicrobiales</taxon>
        <taxon>Rhizobiaceae</taxon>
        <taxon>Rhizobium/Agrobacterium group</taxon>
        <taxon>Agrobacterium</taxon>
    </lineage>
</organism>
<evidence type="ECO:0000259" key="2">
    <source>
        <dbReference type="Pfam" id="PF12158"/>
    </source>
</evidence>